<dbReference type="SUPFAM" id="SSF56112">
    <property type="entry name" value="Protein kinase-like (PK-like)"/>
    <property type="match status" value="1"/>
</dbReference>
<protein>
    <recommendedName>
        <fullName evidence="1">Aminoglycoside phosphotransferase domain-containing protein</fullName>
    </recommendedName>
</protein>
<gene>
    <name evidence="2" type="ORF">PRK78_006959</name>
</gene>
<dbReference type="EMBL" id="CP120631">
    <property type="protein sequence ID" value="WEW61469.1"/>
    <property type="molecule type" value="Genomic_DNA"/>
</dbReference>
<dbReference type="PANTHER" id="PTHR21310">
    <property type="entry name" value="AMINOGLYCOSIDE PHOSPHOTRANSFERASE-RELATED-RELATED"/>
    <property type="match status" value="1"/>
</dbReference>
<dbReference type="Proteomes" id="UP001219355">
    <property type="component" value="Chromosome 5"/>
</dbReference>
<sequence>MLPNKPNEDFRSSVFFESWTQLPSPKDVRAQARAQYLAGNSRDKRKYLGSGQGPHYHPPPATFESMGLFIKWGADVTIAEGQCLYAIHHCLKGNVPVPEIFGWRTDGREVFLYMELIHGQTLEEAWDFMDLKDHTRICMELCTSIANLRQLQQDPQDPFIGNIGQKHFYDRAIGIQYMPEAGPFCSVKEFHDWFVFLCRRPMADPYSIPIEPFRSDLPDDAAIKFTHGDLHRSNILVTKSEPRQLHSIVDWEQSGWFPEYWEYQKAHFTAGWEGEWATKYLPMILPQYESTIDAWSWYTSSIGV</sequence>
<dbReference type="InterPro" id="IPR011009">
    <property type="entry name" value="Kinase-like_dom_sf"/>
</dbReference>
<accession>A0AAF0IPN8</accession>
<dbReference type="InterPro" id="IPR002575">
    <property type="entry name" value="Aminoglycoside_PTrfase"/>
</dbReference>
<evidence type="ECO:0000259" key="1">
    <source>
        <dbReference type="Pfam" id="PF01636"/>
    </source>
</evidence>
<dbReference type="AlphaFoldDB" id="A0AAF0IPN8"/>
<name>A0AAF0IPN8_9EURO</name>
<reference evidence="2" key="1">
    <citation type="submission" date="2023-03" db="EMBL/GenBank/DDBJ databases">
        <title>Emydomyces testavorans Genome Sequence.</title>
        <authorList>
            <person name="Hoyer L."/>
        </authorList>
    </citation>
    <scope>NUCLEOTIDE SEQUENCE</scope>
    <source>
        <strain evidence="2">16-2883</strain>
    </source>
</reference>
<proteinExistence type="predicted"/>
<dbReference type="Gene3D" id="3.90.1200.10">
    <property type="match status" value="1"/>
</dbReference>
<dbReference type="PANTHER" id="PTHR21310:SF54">
    <property type="entry name" value="AMINOGLYCOSIDE PHOSPHOTRANSFERASE DOMAIN-CONTAINING PROTEIN"/>
    <property type="match status" value="1"/>
</dbReference>
<evidence type="ECO:0000313" key="3">
    <source>
        <dbReference type="Proteomes" id="UP001219355"/>
    </source>
</evidence>
<feature type="domain" description="Aminoglycoside phosphotransferase" evidence="1">
    <location>
        <begin position="86"/>
        <end position="289"/>
    </location>
</feature>
<keyword evidence="3" id="KW-1185">Reference proteome</keyword>
<organism evidence="2 3">
    <name type="scientific">Emydomyces testavorans</name>
    <dbReference type="NCBI Taxonomy" id="2070801"/>
    <lineage>
        <taxon>Eukaryota</taxon>
        <taxon>Fungi</taxon>
        <taxon>Dikarya</taxon>
        <taxon>Ascomycota</taxon>
        <taxon>Pezizomycotina</taxon>
        <taxon>Eurotiomycetes</taxon>
        <taxon>Eurotiomycetidae</taxon>
        <taxon>Onygenales</taxon>
        <taxon>Nannizziopsiaceae</taxon>
        <taxon>Emydomyces</taxon>
    </lineage>
</organism>
<dbReference type="Pfam" id="PF01636">
    <property type="entry name" value="APH"/>
    <property type="match status" value="1"/>
</dbReference>
<dbReference type="InterPro" id="IPR051678">
    <property type="entry name" value="AGP_Transferase"/>
</dbReference>
<evidence type="ECO:0000313" key="2">
    <source>
        <dbReference type="EMBL" id="WEW61469.1"/>
    </source>
</evidence>